<comment type="caution">
    <text evidence="2">The sequence shown here is derived from an EMBL/GenBank/DDBJ whole genome shotgun (WGS) entry which is preliminary data.</text>
</comment>
<protein>
    <submittedName>
        <fullName evidence="2">Uncharacterized protein</fullName>
    </submittedName>
</protein>
<dbReference type="EMBL" id="AMYD01003446">
    <property type="protein sequence ID" value="EQB46308.1"/>
    <property type="molecule type" value="Genomic_DNA"/>
</dbReference>
<evidence type="ECO:0000313" key="3">
    <source>
        <dbReference type="Proteomes" id="UP000015530"/>
    </source>
</evidence>
<accession>T0K0K7</accession>
<sequence length="308" mass="34188">MHKTYLFSSMFFLTSVFAVPGELIERQSGCTTSTLAGKCTIPGTSNNFFCQVGSPACSGGLTTKGSIKITNCSGQGAACTASGPLAESIFVVRNRDTQDPLREPFATQDLTGNLSCHAILQESLTEPKTKTISVLALPLGIEASNMEYVTIHNSVSVLQPWLMGLRQDTTRADNMMGDRKPEEYEHLVVNISNPQYLSIMDEKRYLGYRHTAPPVQMPMGQENAYFLISQLRPYGWENDPEEEKFKVSTLDYLTAQVYCNYTVFFRLSDEEKPRVVEILKAGLERTLAQARHMNGSVEKDPEGGHSFT</sequence>
<reference evidence="3" key="1">
    <citation type="journal article" date="2013" name="Mol. Plant Microbe Interact.">
        <title>Global aspects of pacC regulation of pathogenicity genes in Colletotrichum gloeosporioides as revealed by transcriptome analysis.</title>
        <authorList>
            <person name="Alkan N."/>
            <person name="Meng X."/>
            <person name="Friedlander G."/>
            <person name="Reuveni E."/>
            <person name="Sukno S."/>
            <person name="Sherman A."/>
            <person name="Thon M."/>
            <person name="Fluhr R."/>
            <person name="Prusky D."/>
        </authorList>
    </citation>
    <scope>NUCLEOTIDE SEQUENCE [LARGE SCALE GENOMIC DNA]</scope>
    <source>
        <strain evidence="3">Cg-14</strain>
    </source>
</reference>
<evidence type="ECO:0000256" key="1">
    <source>
        <dbReference type="SAM" id="SignalP"/>
    </source>
</evidence>
<dbReference type="Proteomes" id="UP000015530">
    <property type="component" value="Unassembled WGS sequence"/>
</dbReference>
<feature type="chain" id="PRO_5004578537" evidence="1">
    <location>
        <begin position="19"/>
        <end position="308"/>
    </location>
</feature>
<evidence type="ECO:0000313" key="2">
    <source>
        <dbReference type="EMBL" id="EQB46308.1"/>
    </source>
</evidence>
<dbReference type="STRING" id="1237896.T0K0K7"/>
<dbReference type="AlphaFoldDB" id="T0K0K7"/>
<dbReference type="Gene3D" id="3.30.559.10">
    <property type="entry name" value="Chloramphenicol acetyltransferase-like domain"/>
    <property type="match status" value="1"/>
</dbReference>
<dbReference type="HOGENOM" id="CLU_903178_0_0_1"/>
<dbReference type="OrthoDB" id="3944545at2759"/>
<dbReference type="InterPro" id="IPR023213">
    <property type="entry name" value="CAT-like_dom_sf"/>
</dbReference>
<feature type="signal peptide" evidence="1">
    <location>
        <begin position="1"/>
        <end position="18"/>
    </location>
</feature>
<keyword evidence="1" id="KW-0732">Signal</keyword>
<organism evidence="2 3">
    <name type="scientific">Colletotrichum gloeosporioides (strain Cg-14)</name>
    <name type="common">Anthracnose fungus</name>
    <name type="synonym">Glomerella cingulata</name>
    <dbReference type="NCBI Taxonomy" id="1237896"/>
    <lineage>
        <taxon>Eukaryota</taxon>
        <taxon>Fungi</taxon>
        <taxon>Dikarya</taxon>
        <taxon>Ascomycota</taxon>
        <taxon>Pezizomycotina</taxon>
        <taxon>Sordariomycetes</taxon>
        <taxon>Hypocreomycetidae</taxon>
        <taxon>Glomerellales</taxon>
        <taxon>Glomerellaceae</taxon>
        <taxon>Colletotrichum</taxon>
        <taxon>Colletotrichum gloeosporioides species complex</taxon>
    </lineage>
</organism>
<name>T0K0K7_COLGC</name>
<gene>
    <name evidence="2" type="ORF">CGLO_14649</name>
</gene>
<proteinExistence type="predicted"/>